<dbReference type="Pfam" id="PF03737">
    <property type="entry name" value="RraA-like"/>
    <property type="match status" value="1"/>
</dbReference>
<dbReference type="CDD" id="cd16841">
    <property type="entry name" value="RraA_family"/>
    <property type="match status" value="1"/>
</dbReference>
<evidence type="ECO:0000256" key="1">
    <source>
        <dbReference type="ARBA" id="ARBA00001968"/>
    </source>
</evidence>
<feature type="binding site" evidence="5">
    <location>
        <position position="114"/>
    </location>
    <ligand>
        <name>substrate</name>
    </ligand>
</feature>
<reference evidence="6 7" key="1">
    <citation type="submission" date="2018-04" db="EMBL/GenBank/DDBJ databases">
        <title>Genomic Encyclopedia of Archaeal and Bacterial Type Strains, Phase II (KMG-II): from individual species to whole genera.</title>
        <authorList>
            <person name="Goeker M."/>
        </authorList>
    </citation>
    <scope>NUCLEOTIDE SEQUENCE [LARGE SCALE GENOMIC DNA]</scope>
    <source>
        <strain evidence="6 7">DSM 23382</strain>
    </source>
</reference>
<evidence type="ECO:0000256" key="5">
    <source>
        <dbReference type="PIRSR" id="PIRSR605493-1"/>
    </source>
</evidence>
<evidence type="ECO:0000313" key="6">
    <source>
        <dbReference type="EMBL" id="PTW60219.1"/>
    </source>
</evidence>
<comment type="caution">
    <text evidence="6">The sequence shown here is derived from an EMBL/GenBank/DDBJ whole genome shotgun (WGS) entry which is preliminary data.</text>
</comment>
<name>A0A2T5V8Y6_9HYPH</name>
<dbReference type="RefSeq" id="WP_107990496.1">
    <property type="nucleotide sequence ID" value="NZ_QAYG01000005.1"/>
</dbReference>
<comment type="cofactor">
    <cofactor evidence="1">
        <name>a divalent metal cation</name>
        <dbReference type="ChEBI" id="CHEBI:60240"/>
    </cofactor>
</comment>
<evidence type="ECO:0000256" key="4">
    <source>
        <dbReference type="ARBA" id="ARBA00030169"/>
    </source>
</evidence>
<dbReference type="Proteomes" id="UP000244081">
    <property type="component" value="Unassembled WGS sequence"/>
</dbReference>
<comment type="cofactor">
    <cofactor evidence="5">
        <name>Mg(2+)</name>
        <dbReference type="ChEBI" id="CHEBI:18420"/>
    </cofactor>
</comment>
<proteinExistence type="predicted"/>
<evidence type="ECO:0000256" key="3">
    <source>
        <dbReference type="ARBA" id="ARBA00029596"/>
    </source>
</evidence>
<dbReference type="Gene3D" id="3.50.30.40">
    <property type="entry name" value="Ribonuclease E inhibitor RraA/RraA-like"/>
    <property type="match status" value="1"/>
</dbReference>
<evidence type="ECO:0000256" key="2">
    <source>
        <dbReference type="ARBA" id="ARBA00016549"/>
    </source>
</evidence>
<keyword evidence="5" id="KW-0460">Magnesium</keyword>
<keyword evidence="7" id="KW-1185">Reference proteome</keyword>
<gene>
    <name evidence="6" type="ORF">C8N35_105223</name>
</gene>
<dbReference type="EMBL" id="QAYG01000005">
    <property type="protein sequence ID" value="PTW60219.1"/>
    <property type="molecule type" value="Genomic_DNA"/>
</dbReference>
<dbReference type="InterPro" id="IPR005493">
    <property type="entry name" value="RraA/RraA-like"/>
</dbReference>
<dbReference type="GO" id="GO:0046872">
    <property type="term" value="F:metal ion binding"/>
    <property type="evidence" value="ECO:0007669"/>
    <property type="project" value="UniProtKB-KW"/>
</dbReference>
<protein>
    <recommendedName>
        <fullName evidence="2">Putative 4-hydroxy-4-methyl-2-oxoglutarate aldolase</fullName>
    </recommendedName>
    <alternativeName>
        <fullName evidence="3">Regulator of ribonuclease activity homolog</fullName>
    </alternativeName>
    <alternativeName>
        <fullName evidence="4">RraA-like protein</fullName>
    </alternativeName>
</protein>
<feature type="binding site" evidence="5">
    <location>
        <begin position="92"/>
        <end position="95"/>
    </location>
    <ligand>
        <name>substrate</name>
    </ligand>
</feature>
<dbReference type="SUPFAM" id="SSF89562">
    <property type="entry name" value="RraA-like"/>
    <property type="match status" value="1"/>
</dbReference>
<organism evidence="6 7">
    <name type="scientific">Breoghania corrubedonensis</name>
    <dbReference type="NCBI Taxonomy" id="665038"/>
    <lineage>
        <taxon>Bacteria</taxon>
        <taxon>Pseudomonadati</taxon>
        <taxon>Pseudomonadota</taxon>
        <taxon>Alphaproteobacteria</taxon>
        <taxon>Hyphomicrobiales</taxon>
        <taxon>Stappiaceae</taxon>
        <taxon>Breoghania</taxon>
    </lineage>
</organism>
<dbReference type="InterPro" id="IPR036704">
    <property type="entry name" value="RraA/RraA-like_sf"/>
</dbReference>
<dbReference type="NCBIfam" id="NF004850">
    <property type="entry name" value="PRK06201.1"/>
    <property type="match status" value="1"/>
</dbReference>
<accession>A0A2T5V8Y6</accession>
<dbReference type="PANTHER" id="PTHR33254">
    <property type="entry name" value="4-HYDROXY-4-METHYL-2-OXOGLUTARATE ALDOLASE 3-RELATED"/>
    <property type="match status" value="1"/>
</dbReference>
<sequence>MTSSTPDKETVDRLIAAFRECPVPNISDNMERAVGARGIRPFHKGSRMAGRARTVRTNPGDNLFIYKAFELVQPGDIVVVDGGGYEDRALIGEIMSAIARSRGAAGMVLDGAVRDADALAADDFPVFARAVSHLGPYKNGPGKLDIPVSIGGLVISPGDIVVGDCDGIVAFPPSIAEDLLAATLRQQEKEADILASIANGTYAGAYGK</sequence>
<dbReference type="OrthoDB" id="9812532at2"/>
<dbReference type="PANTHER" id="PTHR33254:SF4">
    <property type="entry name" value="4-HYDROXY-4-METHYL-2-OXOGLUTARATE ALDOLASE 3-RELATED"/>
    <property type="match status" value="1"/>
</dbReference>
<keyword evidence="5" id="KW-0479">Metal-binding</keyword>
<dbReference type="AlphaFoldDB" id="A0A2T5V8Y6"/>
<feature type="binding site" evidence="5">
    <location>
        <position position="115"/>
    </location>
    <ligand>
        <name>Mg(2+)</name>
        <dbReference type="ChEBI" id="CHEBI:18420"/>
    </ligand>
</feature>
<evidence type="ECO:0000313" key="7">
    <source>
        <dbReference type="Proteomes" id="UP000244081"/>
    </source>
</evidence>